<dbReference type="Gene3D" id="3.90.550.10">
    <property type="entry name" value="Spore Coat Polysaccharide Biosynthesis Protein SpsA, Chain A"/>
    <property type="match status" value="1"/>
</dbReference>
<evidence type="ECO:0000313" key="5">
    <source>
        <dbReference type="EMBL" id="SCZ86509.1"/>
    </source>
</evidence>
<evidence type="ECO:0000313" key="6">
    <source>
        <dbReference type="Proteomes" id="UP000198729"/>
    </source>
</evidence>
<organism evidence="5 6">
    <name type="scientific">Nitrosomonas mobilis</name>
    <dbReference type="NCBI Taxonomy" id="51642"/>
    <lineage>
        <taxon>Bacteria</taxon>
        <taxon>Pseudomonadati</taxon>
        <taxon>Pseudomonadota</taxon>
        <taxon>Betaproteobacteria</taxon>
        <taxon>Nitrosomonadales</taxon>
        <taxon>Nitrosomonadaceae</taxon>
        <taxon>Nitrosomonas</taxon>
    </lineage>
</organism>
<feature type="domain" description="Glycosyltransferase 2-like" evidence="4">
    <location>
        <begin position="2"/>
        <end position="60"/>
    </location>
</feature>
<comment type="similarity">
    <text evidence="1">Belongs to the glycosyltransferase 2 family.</text>
</comment>
<evidence type="ECO:0000256" key="3">
    <source>
        <dbReference type="ARBA" id="ARBA00022679"/>
    </source>
</evidence>
<dbReference type="EMBL" id="FMWO01000068">
    <property type="protein sequence ID" value="SCZ86509.1"/>
    <property type="molecule type" value="Genomic_DNA"/>
</dbReference>
<dbReference type="GO" id="GO:0016757">
    <property type="term" value="F:glycosyltransferase activity"/>
    <property type="evidence" value="ECO:0007669"/>
    <property type="project" value="UniProtKB-KW"/>
</dbReference>
<dbReference type="Proteomes" id="UP000198729">
    <property type="component" value="Unassembled WGS sequence"/>
</dbReference>
<dbReference type="STRING" id="51642.NSMM_590013"/>
<keyword evidence="2" id="KW-0328">Glycosyltransferase</keyword>
<evidence type="ECO:0000259" key="4">
    <source>
        <dbReference type="Pfam" id="PF00535"/>
    </source>
</evidence>
<dbReference type="PANTHER" id="PTHR43179">
    <property type="entry name" value="RHAMNOSYLTRANSFERASE WBBL"/>
    <property type="match status" value="1"/>
</dbReference>
<keyword evidence="6" id="KW-1185">Reference proteome</keyword>
<dbReference type="Pfam" id="PF00535">
    <property type="entry name" value="Glycos_transf_2"/>
    <property type="match status" value="1"/>
</dbReference>
<protein>
    <recommendedName>
        <fullName evidence="4">Glycosyltransferase 2-like domain-containing protein</fullName>
    </recommendedName>
</protein>
<dbReference type="InterPro" id="IPR001173">
    <property type="entry name" value="Glyco_trans_2-like"/>
</dbReference>
<gene>
    <name evidence="5" type="ORF">NSMM_590013</name>
</gene>
<evidence type="ECO:0000256" key="2">
    <source>
        <dbReference type="ARBA" id="ARBA00022676"/>
    </source>
</evidence>
<reference evidence="5 6" key="1">
    <citation type="submission" date="2016-10" db="EMBL/GenBank/DDBJ databases">
        <authorList>
            <person name="de Groot N.N."/>
        </authorList>
    </citation>
    <scope>NUCLEOTIDE SEQUENCE [LARGE SCALE GENOMIC DNA]</scope>
    <source>
        <strain evidence="5">1</strain>
    </source>
</reference>
<keyword evidence="3" id="KW-0808">Transferase</keyword>
<dbReference type="AlphaFoldDB" id="A0A1G5SJH0"/>
<dbReference type="SUPFAM" id="SSF53448">
    <property type="entry name" value="Nucleotide-diphospho-sugar transferases"/>
    <property type="match status" value="1"/>
</dbReference>
<dbReference type="InterPro" id="IPR029044">
    <property type="entry name" value="Nucleotide-diphossugar_trans"/>
</dbReference>
<dbReference type="PANTHER" id="PTHR43179:SF12">
    <property type="entry name" value="GALACTOFURANOSYLTRANSFERASE GLFT2"/>
    <property type="match status" value="1"/>
</dbReference>
<proteinExistence type="inferred from homology"/>
<accession>A0A1G5SJH0</accession>
<sequence>MFVVDNGSHDESLVYLEIFLCDERVHIIRNGNNLGFAAACNICARTSAANTLLLFNPDSVLYIVMRKLRLCYK</sequence>
<evidence type="ECO:0000256" key="1">
    <source>
        <dbReference type="ARBA" id="ARBA00006739"/>
    </source>
</evidence>
<name>A0A1G5SJH0_9PROT</name>